<evidence type="ECO:0000256" key="5">
    <source>
        <dbReference type="ARBA" id="ARBA00023125"/>
    </source>
</evidence>
<proteinExistence type="inferred from homology"/>
<dbReference type="Gene3D" id="3.40.50.300">
    <property type="entry name" value="P-loop containing nucleotide triphosphate hydrolases"/>
    <property type="match status" value="2"/>
</dbReference>
<keyword evidence="4 6" id="KW-0175">Coiled coil</keyword>
<dbReference type="Gene3D" id="1.20.1060.20">
    <property type="match status" value="1"/>
</dbReference>
<feature type="compositionally biased region" description="Basic and acidic residues" evidence="7">
    <location>
        <begin position="319"/>
        <end position="328"/>
    </location>
</feature>
<feature type="coiled-coil region" evidence="6">
    <location>
        <begin position="167"/>
        <end position="201"/>
    </location>
</feature>
<feature type="compositionally biased region" description="Low complexity" evidence="7">
    <location>
        <begin position="1214"/>
        <end position="1227"/>
    </location>
</feature>
<dbReference type="InterPro" id="IPR024704">
    <property type="entry name" value="SMC"/>
</dbReference>
<dbReference type="SMART" id="SM00968">
    <property type="entry name" value="SMC_hinge"/>
    <property type="match status" value="1"/>
</dbReference>
<evidence type="ECO:0000256" key="2">
    <source>
        <dbReference type="ARBA" id="ARBA00022741"/>
    </source>
</evidence>
<dbReference type="InterPro" id="IPR003395">
    <property type="entry name" value="RecF/RecN/SMC_N"/>
</dbReference>
<sequence>MHLKSLTLKGFKSFASATTLRFEPGITCVVGPNGSGKSNVLDALTWVMGEQGAKALRGGKMEDVIFAGTAGRAPLGRAEVTLTIDNSDGALSIDYTEVSITRRMFRDGASEYEINGNSCRLMDVQELLSDSGIGREMHVIVGQGQLASILQAKPDEHRRLIEEAAGVLKHRKRKEKALRKLDAMQANLTRLTDLTSELRRQLKPLGKQAEIARKAQTVQADLRDARLRLIADDLVTARAELARDEADQETAKAKRAEVERALQFAQSEEKTLEEAVAADAPRLNRAQETWYRLSALEERLHGTLRLAAERHRHLTAQTEEQRSGRDPDQLEAEAEEAAEREIELREEMEQAREVLSEVVRRRSELESSLQAAEQAHMAAVRAIADRREGAARLSGQVESMRSKASATADEIERLSAALAEARERAEVAEQAVADAEAESDGFDSDDAGLDDRRATAAEARDAARARVEELVRDERATEREIASWKARVEALSMGLRRKDGAGALLAAGDRVPGLLGSVAKLLTVEPGAEVALAAVLGAVADAVAVSGVGDAVAALELLHSDEAGRSGILVGGSEVDDRSAWPELPGSARWAVDLVQAPDGLRPAVTRALDRMAVVDDLAAARALVEAHPGVRAVTASGDVIGCHWAIGGSDDKQSVIEVQAAVDEAERELAAAERRLEQHSAALEGARAEEEARRDEVRAIKEQINDAKVRRARSTERLSSLQKAARSATAEVDRLQVQRTNVERSREDALAKLADLEERLATVKFEQDEQPEPDTAERDRLNGELNAVRQEEMDARLGQRTAEERARAVQGRADQLRRAARHEREARARAEAARRARERGARVAKAVVDGAETALERIAVSLRTATEERDVAQAQQSEHEQALGAVRARVRELAGELEKLTDAVHRDEVVRAEQRLRIEQLESKIIEDFGIGLDDLVDEYGPTVPVPPSPAEIAEYEAAKERGEQVSEPPPVPFDRGTQERRAKRAEKDLSLLGKVNPLALEEFAALEERYKFLSTQLEDLKATRRDLLDVVKEVDEKILEVFSSAFHDVAAEFEKVFTVLFPGGAGKLVLTEPDDLLTTGVEVEARPPGKKVKRLSLLSGGEKSLTAVAMLVAIFRARPSPFYVLDEVEAALDDTNLRRLITLLDQIRETSQLIIITHQKPTMEIADALYGVTMRGDGITTVISQRLRGKKEPASGGAPEAGSDSEAGGASEVGPEPVGQVEPEPALQSEPEPTPEAEDERPAADDPAAG</sequence>
<dbReference type="InterPro" id="IPR027417">
    <property type="entry name" value="P-loop_NTPase"/>
</dbReference>
<evidence type="ECO:0000313" key="10">
    <source>
        <dbReference type="Proteomes" id="UP001500979"/>
    </source>
</evidence>
<dbReference type="RefSeq" id="WP_344678368.1">
    <property type="nucleotide sequence ID" value="NZ_BAAAUX010000005.1"/>
</dbReference>
<feature type="region of interest" description="Disordered" evidence="7">
    <location>
        <begin position="313"/>
        <end position="336"/>
    </location>
</feature>
<comment type="function">
    <text evidence="6">Required for chromosome condensation and partitioning.</text>
</comment>
<dbReference type="Pfam" id="PF06470">
    <property type="entry name" value="SMC_hinge"/>
    <property type="match status" value="1"/>
</dbReference>
<comment type="caution">
    <text evidence="9">The sequence shown here is derived from an EMBL/GenBank/DDBJ whole genome shotgun (WGS) entry which is preliminary data.</text>
</comment>
<keyword evidence="1 6" id="KW-0963">Cytoplasm</keyword>
<feature type="coiled-coil region" evidence="6">
    <location>
        <begin position="656"/>
        <end position="767"/>
    </location>
</feature>
<keyword evidence="2 6" id="KW-0547">Nucleotide-binding</keyword>
<feature type="coiled-coil region" evidence="6">
    <location>
        <begin position="800"/>
        <end position="834"/>
    </location>
</feature>
<comment type="subcellular location">
    <subcellularLocation>
        <location evidence="6">Cytoplasm</location>
    </subcellularLocation>
</comment>
<dbReference type="HAMAP" id="MF_01894">
    <property type="entry name" value="Smc_prok"/>
    <property type="match status" value="1"/>
</dbReference>
<dbReference type="InterPro" id="IPR011890">
    <property type="entry name" value="SMC_prok"/>
</dbReference>
<dbReference type="SUPFAM" id="SSF52540">
    <property type="entry name" value="P-loop containing nucleoside triphosphate hydrolases"/>
    <property type="match status" value="1"/>
</dbReference>
<feature type="binding site" evidence="6">
    <location>
        <begin position="32"/>
        <end position="39"/>
    </location>
    <ligand>
        <name>ATP</name>
        <dbReference type="ChEBI" id="CHEBI:30616"/>
    </ligand>
</feature>
<keyword evidence="10" id="KW-1185">Reference proteome</keyword>
<dbReference type="EMBL" id="BAAAUX010000005">
    <property type="protein sequence ID" value="GAA2779666.1"/>
    <property type="molecule type" value="Genomic_DNA"/>
</dbReference>
<dbReference type="InterPro" id="IPR036277">
    <property type="entry name" value="SMC_hinge_sf"/>
</dbReference>
<reference evidence="9 10" key="1">
    <citation type="journal article" date="2019" name="Int. J. Syst. Evol. Microbiol.">
        <title>The Global Catalogue of Microorganisms (GCM) 10K type strain sequencing project: providing services to taxonomists for standard genome sequencing and annotation.</title>
        <authorList>
            <consortium name="The Broad Institute Genomics Platform"/>
            <consortium name="The Broad Institute Genome Sequencing Center for Infectious Disease"/>
            <person name="Wu L."/>
            <person name="Ma J."/>
        </authorList>
    </citation>
    <scope>NUCLEOTIDE SEQUENCE [LARGE SCALE GENOMIC DNA]</scope>
    <source>
        <strain evidence="9 10">JCM 9383</strain>
    </source>
</reference>
<name>A0ABN3V894_9PSEU</name>
<feature type="region of interest" description="Disordered" evidence="7">
    <location>
        <begin position="961"/>
        <end position="982"/>
    </location>
</feature>
<feature type="region of interest" description="Disordered" evidence="7">
    <location>
        <begin position="1187"/>
        <end position="1252"/>
    </location>
</feature>
<dbReference type="PANTHER" id="PTHR43977">
    <property type="entry name" value="STRUCTURAL MAINTENANCE OF CHROMOSOMES PROTEIN 3"/>
    <property type="match status" value="1"/>
</dbReference>
<feature type="domain" description="SMC hinge" evidence="8">
    <location>
        <begin position="512"/>
        <end position="625"/>
    </location>
</feature>
<dbReference type="Pfam" id="PF02463">
    <property type="entry name" value="SMC_N"/>
    <property type="match status" value="1"/>
</dbReference>
<gene>
    <name evidence="6 9" type="primary">smc</name>
    <name evidence="9" type="ORF">GCM10010470_11740</name>
</gene>
<dbReference type="Proteomes" id="UP001500979">
    <property type="component" value="Unassembled WGS sequence"/>
</dbReference>
<comment type="similarity">
    <text evidence="6">Belongs to the SMC family.</text>
</comment>
<feature type="coiled-coil region" evidence="6">
    <location>
        <begin position="863"/>
        <end position="904"/>
    </location>
</feature>
<evidence type="ECO:0000256" key="4">
    <source>
        <dbReference type="ARBA" id="ARBA00023054"/>
    </source>
</evidence>
<protein>
    <recommendedName>
        <fullName evidence="6">Chromosome partition protein Smc</fullName>
    </recommendedName>
</protein>
<evidence type="ECO:0000259" key="8">
    <source>
        <dbReference type="SMART" id="SM00968"/>
    </source>
</evidence>
<evidence type="ECO:0000256" key="6">
    <source>
        <dbReference type="HAMAP-Rule" id="MF_01894"/>
    </source>
</evidence>
<dbReference type="PIRSF" id="PIRSF005719">
    <property type="entry name" value="SMC"/>
    <property type="match status" value="1"/>
</dbReference>
<comment type="domain">
    <text evidence="6">Contains large globular domains required for ATP hydrolysis at each terminus and a third globular domain forming a flexible hinge near the middle of the molecule. These domains are separated by coiled-coil structures.</text>
</comment>
<dbReference type="NCBIfam" id="TIGR02168">
    <property type="entry name" value="SMC_prok_B"/>
    <property type="match status" value="1"/>
</dbReference>
<feature type="coiled-coil region" evidence="6">
    <location>
        <begin position="239"/>
        <end position="275"/>
    </location>
</feature>
<dbReference type="Gene3D" id="3.30.70.1620">
    <property type="match status" value="1"/>
</dbReference>
<evidence type="ECO:0000256" key="3">
    <source>
        <dbReference type="ARBA" id="ARBA00022840"/>
    </source>
</evidence>
<feature type="coiled-coil region" evidence="6">
    <location>
        <begin position="404"/>
        <end position="487"/>
    </location>
</feature>
<evidence type="ECO:0000256" key="1">
    <source>
        <dbReference type="ARBA" id="ARBA00022490"/>
    </source>
</evidence>
<feature type="coiled-coil region" evidence="6">
    <location>
        <begin position="1005"/>
        <end position="1039"/>
    </location>
</feature>
<dbReference type="SUPFAM" id="SSF75553">
    <property type="entry name" value="Smc hinge domain"/>
    <property type="match status" value="1"/>
</dbReference>
<evidence type="ECO:0000256" key="7">
    <source>
        <dbReference type="SAM" id="MobiDB-lite"/>
    </source>
</evidence>
<keyword evidence="5 6" id="KW-0238">DNA-binding</keyword>
<evidence type="ECO:0000313" key="9">
    <source>
        <dbReference type="EMBL" id="GAA2779666.1"/>
    </source>
</evidence>
<accession>A0ABN3V894</accession>
<dbReference type="InterPro" id="IPR010935">
    <property type="entry name" value="SMC_hinge"/>
</dbReference>
<dbReference type="CDD" id="cd03278">
    <property type="entry name" value="ABC_SMC_barmotin"/>
    <property type="match status" value="2"/>
</dbReference>
<comment type="subunit">
    <text evidence="6">Homodimer.</text>
</comment>
<keyword evidence="3 6" id="KW-0067">ATP-binding</keyword>
<organism evidence="9 10">
    <name type="scientific">Saccharopolyspora taberi</name>
    <dbReference type="NCBI Taxonomy" id="60895"/>
    <lineage>
        <taxon>Bacteria</taxon>
        <taxon>Bacillati</taxon>
        <taxon>Actinomycetota</taxon>
        <taxon>Actinomycetes</taxon>
        <taxon>Pseudonocardiales</taxon>
        <taxon>Pseudonocardiaceae</taxon>
        <taxon>Saccharopolyspora</taxon>
    </lineage>
</organism>